<evidence type="ECO:0000256" key="1">
    <source>
        <dbReference type="ARBA" id="ARBA00004651"/>
    </source>
</evidence>
<evidence type="ECO:0000259" key="10">
    <source>
        <dbReference type="Pfam" id="PF03553"/>
    </source>
</evidence>
<feature type="domain" description="Na+/H+ antiporter NhaC-like C-terminal" evidence="10">
    <location>
        <begin position="242"/>
        <end position="428"/>
    </location>
</feature>
<reference evidence="11 12" key="1">
    <citation type="submission" date="2023-07" db="EMBL/GenBank/DDBJ databases">
        <title>Genomic Encyclopedia of Type Strains, Phase IV (KMG-IV): sequencing the most valuable type-strain genomes for metagenomic binning, comparative biology and taxonomic classification.</title>
        <authorList>
            <person name="Goeker M."/>
        </authorList>
    </citation>
    <scope>NUCLEOTIDE SEQUENCE [LARGE SCALE GENOMIC DNA]</scope>
    <source>
        <strain evidence="11 12">DSM 22616</strain>
    </source>
</reference>
<evidence type="ECO:0000313" key="12">
    <source>
        <dbReference type="Proteomes" id="UP001236559"/>
    </source>
</evidence>
<evidence type="ECO:0000256" key="2">
    <source>
        <dbReference type="ARBA" id="ARBA00022448"/>
    </source>
</evidence>
<feature type="transmembrane region" description="Helical" evidence="9">
    <location>
        <begin position="330"/>
        <end position="353"/>
    </location>
</feature>
<dbReference type="Pfam" id="PF03553">
    <property type="entry name" value="Na_H_antiporter"/>
    <property type="match status" value="2"/>
</dbReference>
<dbReference type="PANTHER" id="PTHR33451:SF5">
    <property type="entry name" value="NA+_H+ ANTIPORTER"/>
    <property type="match status" value="1"/>
</dbReference>
<keyword evidence="4" id="KW-1003">Cell membrane</keyword>
<keyword evidence="2" id="KW-0813">Transport</keyword>
<sequence length="439" mass="46275">MKNEKKFGFLAFLPLIVFLVLYVGIGLFFTVQGVESPFSKFPRHVALFVGIAIALIMERTTPIGKKIDILCENMGNSGVMMIGLIYLLAGGFQGTAAAMGGKDSVVNFCLNHIPSQFLVPGIFLMGAFISTSIGTSMGTVAALAPVALSVAQGAGLNVPLTCAAVIGGSYFGDNLSMISDTTISATQGVGAEMKDKFKMNFLIALPAAIVAAILYGILGGSGAIVEKPDYDLIQILPYISVLITALMGVNVAVVLFSGILLSGLIGLVQGNLTIITWAQATGEGMSDMFSITIVAILVSGIIGLVRYYGGVEWLVNAITSRIKTRRGAEYGISFLSGILSAALINNTIAIIIAAPMAKEIGSKYNIAPKRLASLLDIFACAFIALMPHDGGMLIVTGLSNASPIEVLKYSFYFFALIIAALITIHFGLMRTEEEKAIKD</sequence>
<keyword evidence="7 9" id="KW-0472">Membrane</keyword>
<keyword evidence="3" id="KW-0050">Antiport</keyword>
<protein>
    <submittedName>
        <fullName evidence="11">Na+/H+ antiporter NhaC</fullName>
    </submittedName>
</protein>
<evidence type="ECO:0000256" key="3">
    <source>
        <dbReference type="ARBA" id="ARBA00022449"/>
    </source>
</evidence>
<dbReference type="InterPro" id="IPR052180">
    <property type="entry name" value="NhaC_Na-H+_Antiporter"/>
</dbReference>
<dbReference type="InterPro" id="IPR018461">
    <property type="entry name" value="Na/H_Antiport_NhaC-like_C"/>
</dbReference>
<feature type="transmembrane region" description="Helical" evidence="9">
    <location>
        <begin position="78"/>
        <end position="97"/>
    </location>
</feature>
<keyword evidence="6 9" id="KW-1133">Transmembrane helix</keyword>
<evidence type="ECO:0000256" key="9">
    <source>
        <dbReference type="SAM" id="Phobius"/>
    </source>
</evidence>
<feature type="transmembrane region" description="Helical" evidence="9">
    <location>
        <begin position="374"/>
        <end position="397"/>
    </location>
</feature>
<comment type="subcellular location">
    <subcellularLocation>
        <location evidence="1">Cell membrane</location>
        <topology evidence="1">Multi-pass membrane protein</topology>
    </subcellularLocation>
</comment>
<feature type="transmembrane region" description="Helical" evidence="9">
    <location>
        <begin position="7"/>
        <end position="29"/>
    </location>
</feature>
<dbReference type="EMBL" id="JAUSTN010000003">
    <property type="protein sequence ID" value="MDQ0274673.1"/>
    <property type="molecule type" value="Genomic_DNA"/>
</dbReference>
<feature type="transmembrane region" description="Helical" evidence="9">
    <location>
        <begin position="238"/>
        <end position="268"/>
    </location>
</feature>
<feature type="transmembrane region" description="Helical" evidence="9">
    <location>
        <begin position="117"/>
        <end position="144"/>
    </location>
</feature>
<evidence type="ECO:0000256" key="8">
    <source>
        <dbReference type="ARBA" id="ARBA00038435"/>
    </source>
</evidence>
<comment type="caution">
    <text evidence="11">The sequence shown here is derived from an EMBL/GenBank/DDBJ whole genome shotgun (WGS) entry which is preliminary data.</text>
</comment>
<evidence type="ECO:0000256" key="6">
    <source>
        <dbReference type="ARBA" id="ARBA00022989"/>
    </source>
</evidence>
<organism evidence="11 12">
    <name type="scientific">Peptoniphilus koenoeneniae</name>
    <dbReference type="NCBI Taxonomy" id="507751"/>
    <lineage>
        <taxon>Bacteria</taxon>
        <taxon>Bacillati</taxon>
        <taxon>Bacillota</taxon>
        <taxon>Tissierellia</taxon>
        <taxon>Tissierellales</taxon>
        <taxon>Peptoniphilaceae</taxon>
        <taxon>Peptoniphilus</taxon>
    </lineage>
</organism>
<feature type="transmembrane region" description="Helical" evidence="9">
    <location>
        <begin position="41"/>
        <end position="57"/>
    </location>
</feature>
<keyword evidence="5 9" id="KW-0812">Transmembrane</keyword>
<feature type="domain" description="Na+/H+ antiporter NhaC-like C-terminal" evidence="10">
    <location>
        <begin position="15"/>
        <end position="219"/>
    </location>
</feature>
<accession>A0ABU0ATW4</accession>
<feature type="transmembrane region" description="Helical" evidence="9">
    <location>
        <begin position="201"/>
        <end position="218"/>
    </location>
</feature>
<proteinExistence type="inferred from homology"/>
<keyword evidence="12" id="KW-1185">Reference proteome</keyword>
<evidence type="ECO:0000313" key="11">
    <source>
        <dbReference type="EMBL" id="MDQ0274673.1"/>
    </source>
</evidence>
<feature type="transmembrane region" description="Helical" evidence="9">
    <location>
        <begin position="409"/>
        <end position="428"/>
    </location>
</feature>
<evidence type="ECO:0000256" key="7">
    <source>
        <dbReference type="ARBA" id="ARBA00023136"/>
    </source>
</evidence>
<evidence type="ECO:0000256" key="4">
    <source>
        <dbReference type="ARBA" id="ARBA00022475"/>
    </source>
</evidence>
<dbReference type="PANTHER" id="PTHR33451">
    <property type="entry name" value="MALATE-2H(+)/NA(+)-LACTATE ANTIPORTER"/>
    <property type="match status" value="1"/>
</dbReference>
<feature type="transmembrane region" description="Helical" evidence="9">
    <location>
        <begin position="289"/>
        <end position="310"/>
    </location>
</feature>
<gene>
    <name evidence="11" type="ORF">J2S72_000690</name>
</gene>
<name>A0ABU0ATW4_9FIRM</name>
<dbReference type="RefSeq" id="WP_023055318.1">
    <property type="nucleotide sequence ID" value="NZ_JAUSTN010000003.1"/>
</dbReference>
<dbReference type="Proteomes" id="UP001236559">
    <property type="component" value="Unassembled WGS sequence"/>
</dbReference>
<comment type="similarity">
    <text evidence="8">Belongs to the NhaC Na(+)/H(+) (TC 2.A.35) antiporter family.</text>
</comment>
<evidence type="ECO:0000256" key="5">
    <source>
        <dbReference type="ARBA" id="ARBA00022692"/>
    </source>
</evidence>